<feature type="compositionally biased region" description="Basic and acidic residues" evidence="1">
    <location>
        <begin position="51"/>
        <end position="61"/>
    </location>
</feature>
<sequence>MTGSPQSSTKAQGAANPFAHLYETRTGLFAGPRTLWNGGEAPPQDKPATGSKEDGERRFTDAEWRAMRRTQLADADMKDLMQKVIDLEATNFKLRQRETPDGGKALTPDEAKEWEAYRALGKKPADLKTALESGEVASKELGTLKQEREIESTAGIVKANPGVLRDVLTRHNLTAKVQGEAPKAGEEDKRAVHLFDKDGKDVGEARAWAAQHEVAYVPALFPAQTTTTPKVQGTVVTPQAGAGGNAGDGVSSYAARILAERQAAANPTPSTGGNTA</sequence>
<name>A0A7W8NF34_9DEIO</name>
<evidence type="ECO:0000313" key="3">
    <source>
        <dbReference type="Proteomes" id="UP000552709"/>
    </source>
</evidence>
<keyword evidence="3" id="KW-1185">Reference proteome</keyword>
<protein>
    <submittedName>
        <fullName evidence="2">Uncharacterized protein</fullName>
    </submittedName>
</protein>
<evidence type="ECO:0000313" key="2">
    <source>
        <dbReference type="EMBL" id="MBB5364006.1"/>
    </source>
</evidence>
<dbReference type="EMBL" id="JACHFL010000008">
    <property type="protein sequence ID" value="MBB5364006.1"/>
    <property type="molecule type" value="Genomic_DNA"/>
</dbReference>
<gene>
    <name evidence="2" type="ORF">HNQ08_003113</name>
</gene>
<comment type="caution">
    <text evidence="2">The sequence shown here is derived from an EMBL/GenBank/DDBJ whole genome shotgun (WGS) entry which is preliminary data.</text>
</comment>
<proteinExistence type="predicted"/>
<dbReference type="RefSeq" id="WP_184133778.1">
    <property type="nucleotide sequence ID" value="NZ_JACHFL010000008.1"/>
</dbReference>
<dbReference type="Proteomes" id="UP000552709">
    <property type="component" value="Unassembled WGS sequence"/>
</dbReference>
<dbReference type="AlphaFoldDB" id="A0A7W8NF34"/>
<reference evidence="2 3" key="1">
    <citation type="submission" date="2020-08" db="EMBL/GenBank/DDBJ databases">
        <title>Genomic Encyclopedia of Type Strains, Phase IV (KMG-IV): sequencing the most valuable type-strain genomes for metagenomic binning, comparative biology and taxonomic classification.</title>
        <authorList>
            <person name="Goeker M."/>
        </authorList>
    </citation>
    <scope>NUCLEOTIDE SEQUENCE [LARGE SCALE GENOMIC DNA]</scope>
    <source>
        <strain evidence="2 3">DSM 27939</strain>
    </source>
</reference>
<evidence type="ECO:0000256" key="1">
    <source>
        <dbReference type="SAM" id="MobiDB-lite"/>
    </source>
</evidence>
<feature type="region of interest" description="Disordered" evidence="1">
    <location>
        <begin position="32"/>
        <end position="61"/>
    </location>
</feature>
<organism evidence="2 3">
    <name type="scientific">Deinococcus humi</name>
    <dbReference type="NCBI Taxonomy" id="662880"/>
    <lineage>
        <taxon>Bacteria</taxon>
        <taxon>Thermotogati</taxon>
        <taxon>Deinococcota</taxon>
        <taxon>Deinococci</taxon>
        <taxon>Deinococcales</taxon>
        <taxon>Deinococcaceae</taxon>
        <taxon>Deinococcus</taxon>
    </lineage>
</organism>
<accession>A0A7W8NF34</accession>